<reference evidence="3" key="1">
    <citation type="journal article" date="2019" name="Int. J. Syst. Evol. Microbiol.">
        <title>The Global Catalogue of Microorganisms (GCM) 10K type strain sequencing project: providing services to taxonomists for standard genome sequencing and annotation.</title>
        <authorList>
            <consortium name="The Broad Institute Genomics Platform"/>
            <consortium name="The Broad Institute Genome Sequencing Center for Infectious Disease"/>
            <person name="Wu L."/>
            <person name="Ma J."/>
        </authorList>
    </citation>
    <scope>NUCLEOTIDE SEQUENCE [LARGE SCALE GENOMIC DNA]</scope>
    <source>
        <strain evidence="3">CGMCC 4.7283</strain>
    </source>
</reference>
<evidence type="ECO:0000259" key="1">
    <source>
        <dbReference type="Pfam" id="PF01872"/>
    </source>
</evidence>
<comment type="caution">
    <text evidence="2">The sequence shown here is derived from an EMBL/GenBank/DDBJ whole genome shotgun (WGS) entry which is preliminary data.</text>
</comment>
<dbReference type="Pfam" id="PF01872">
    <property type="entry name" value="RibD_C"/>
    <property type="match status" value="1"/>
</dbReference>
<evidence type="ECO:0000313" key="2">
    <source>
        <dbReference type="EMBL" id="MFC4667327.1"/>
    </source>
</evidence>
<sequence>MSLTAQLNVTPDGFCNHADVVVDEQFNAFAVQCLEEADRLLLGRKTFDLFAGHWPRAAKYASLPEGEQRLARAIDDIEKLVISRSLSESDWKPTSILSDFDEPAARSLSRSGRTIVLGSPSIISQLAAWGALDRLMLSVHPVMGQKGARLFDGLVPKTLVFEREFPSGSSVRTYVFAAAPSP</sequence>
<dbReference type="Proteomes" id="UP001595973">
    <property type="component" value="Unassembled WGS sequence"/>
</dbReference>
<keyword evidence="3" id="KW-1185">Reference proteome</keyword>
<dbReference type="SUPFAM" id="SSF53597">
    <property type="entry name" value="Dihydrofolate reductase-like"/>
    <property type="match status" value="1"/>
</dbReference>
<dbReference type="Gene3D" id="3.40.430.10">
    <property type="entry name" value="Dihydrofolate Reductase, subunit A"/>
    <property type="match status" value="1"/>
</dbReference>
<proteinExistence type="predicted"/>
<accession>A0ABV9KB88</accession>
<evidence type="ECO:0000313" key="3">
    <source>
        <dbReference type="Proteomes" id="UP001595973"/>
    </source>
</evidence>
<feature type="domain" description="Bacterial bifunctional deaminase-reductase C-terminal" evidence="1">
    <location>
        <begin position="10"/>
        <end position="156"/>
    </location>
</feature>
<organism evidence="2 3">
    <name type="scientific">Seohaeicola nanhaiensis</name>
    <dbReference type="NCBI Taxonomy" id="1387282"/>
    <lineage>
        <taxon>Bacteria</taxon>
        <taxon>Pseudomonadati</taxon>
        <taxon>Pseudomonadota</taxon>
        <taxon>Alphaproteobacteria</taxon>
        <taxon>Rhodobacterales</taxon>
        <taxon>Roseobacteraceae</taxon>
        <taxon>Seohaeicola</taxon>
    </lineage>
</organism>
<dbReference type="EMBL" id="JBHSGI010000002">
    <property type="protein sequence ID" value="MFC4667327.1"/>
    <property type="molecule type" value="Genomic_DNA"/>
</dbReference>
<dbReference type="RefSeq" id="WP_380715417.1">
    <property type="nucleotide sequence ID" value="NZ_JBHSGI010000002.1"/>
</dbReference>
<dbReference type="InterPro" id="IPR024072">
    <property type="entry name" value="DHFR-like_dom_sf"/>
</dbReference>
<name>A0ABV9KB88_9RHOB</name>
<dbReference type="InterPro" id="IPR002734">
    <property type="entry name" value="RibDG_C"/>
</dbReference>
<protein>
    <submittedName>
        <fullName evidence="2">Dihydrofolate reductase family protein</fullName>
    </submittedName>
</protein>
<gene>
    <name evidence="2" type="ORF">ACFO5X_02065</name>
</gene>